<dbReference type="OrthoDB" id="2402233at2759"/>
<keyword evidence="2" id="KW-1185">Reference proteome</keyword>
<name>A0A9N9FGX6_9GLOM</name>
<dbReference type="Proteomes" id="UP000789572">
    <property type="component" value="Unassembled WGS sequence"/>
</dbReference>
<gene>
    <name evidence="1" type="ORF">POCULU_LOCUS4170</name>
</gene>
<evidence type="ECO:0000313" key="1">
    <source>
        <dbReference type="EMBL" id="CAG8533407.1"/>
    </source>
</evidence>
<dbReference type="EMBL" id="CAJVPJ010000521">
    <property type="protein sequence ID" value="CAG8533407.1"/>
    <property type="molecule type" value="Genomic_DNA"/>
</dbReference>
<accession>A0A9N9FGX6</accession>
<dbReference type="AlphaFoldDB" id="A0A9N9FGX6"/>
<sequence length="80" mass="9348">MENIRKGEILKAKDRWLAFEDDSPQKNLKREHKSYFLQIEEAVSLLWAERAIQDGITFTGDILQNKVKKLAELIYNINGN</sequence>
<organism evidence="1 2">
    <name type="scientific">Paraglomus occultum</name>
    <dbReference type="NCBI Taxonomy" id="144539"/>
    <lineage>
        <taxon>Eukaryota</taxon>
        <taxon>Fungi</taxon>
        <taxon>Fungi incertae sedis</taxon>
        <taxon>Mucoromycota</taxon>
        <taxon>Glomeromycotina</taxon>
        <taxon>Glomeromycetes</taxon>
        <taxon>Paraglomerales</taxon>
        <taxon>Paraglomeraceae</taxon>
        <taxon>Paraglomus</taxon>
    </lineage>
</organism>
<protein>
    <submittedName>
        <fullName evidence="1">1148_t:CDS:1</fullName>
    </submittedName>
</protein>
<comment type="caution">
    <text evidence="1">The sequence shown here is derived from an EMBL/GenBank/DDBJ whole genome shotgun (WGS) entry which is preliminary data.</text>
</comment>
<reference evidence="1" key="1">
    <citation type="submission" date="2021-06" db="EMBL/GenBank/DDBJ databases">
        <authorList>
            <person name="Kallberg Y."/>
            <person name="Tangrot J."/>
            <person name="Rosling A."/>
        </authorList>
    </citation>
    <scope>NUCLEOTIDE SEQUENCE</scope>
    <source>
        <strain evidence="1">IA702</strain>
    </source>
</reference>
<evidence type="ECO:0000313" key="2">
    <source>
        <dbReference type="Proteomes" id="UP000789572"/>
    </source>
</evidence>
<proteinExistence type="predicted"/>